<keyword evidence="1" id="KW-0677">Repeat</keyword>
<dbReference type="PROSITE" id="PS50102">
    <property type="entry name" value="RRM"/>
    <property type="match status" value="1"/>
</dbReference>
<dbReference type="STRING" id="94237.ENSMMOP00000004208"/>
<dbReference type="OMA" id="GLNHGCL"/>
<reference evidence="6" key="1">
    <citation type="submission" date="2025-08" db="UniProtKB">
        <authorList>
            <consortium name="Ensembl"/>
        </authorList>
    </citation>
    <scope>IDENTIFICATION</scope>
</reference>
<keyword evidence="2 3" id="KW-0694">RNA-binding</keyword>
<feature type="domain" description="RRM" evidence="5">
    <location>
        <begin position="270"/>
        <end position="343"/>
    </location>
</feature>
<evidence type="ECO:0000256" key="4">
    <source>
        <dbReference type="SAM" id="MobiDB-lite"/>
    </source>
</evidence>
<accession>A0A3Q3VSK6</accession>
<organism evidence="6 7">
    <name type="scientific">Mola mola</name>
    <name type="common">Ocean sunfish</name>
    <name type="synonym">Tetraodon mola</name>
    <dbReference type="NCBI Taxonomy" id="94237"/>
    <lineage>
        <taxon>Eukaryota</taxon>
        <taxon>Metazoa</taxon>
        <taxon>Chordata</taxon>
        <taxon>Craniata</taxon>
        <taxon>Vertebrata</taxon>
        <taxon>Euteleostomi</taxon>
        <taxon>Actinopterygii</taxon>
        <taxon>Neopterygii</taxon>
        <taxon>Teleostei</taxon>
        <taxon>Neoteleostei</taxon>
        <taxon>Acanthomorphata</taxon>
        <taxon>Eupercaria</taxon>
        <taxon>Tetraodontiformes</taxon>
        <taxon>Molidae</taxon>
        <taxon>Mola</taxon>
    </lineage>
</organism>
<protein>
    <recommendedName>
        <fullName evidence="5">RRM domain-containing protein</fullName>
    </recommendedName>
</protein>
<reference evidence="6" key="2">
    <citation type="submission" date="2025-09" db="UniProtKB">
        <authorList>
            <consortium name="Ensembl"/>
        </authorList>
    </citation>
    <scope>IDENTIFICATION</scope>
</reference>
<dbReference type="PANTHER" id="PTHR13976">
    <property type="entry name" value="HETEROGENEOUS NUCLEAR RIBONUCLEOPROTEIN-RELATED"/>
    <property type="match status" value="1"/>
</dbReference>
<dbReference type="InterPro" id="IPR000504">
    <property type="entry name" value="RRM_dom"/>
</dbReference>
<dbReference type="Proteomes" id="UP000261620">
    <property type="component" value="Unplaced"/>
</dbReference>
<sequence length="358" mass="39980">MTIILRLQGLDVKASTEDIRTFFKCLHIPDGGVYIVGGSLREAFIAFTTEKDAQLAMRYSGKALKGSKVTLHISSMDELEHKLKSLLRKKKPSPTQHTINRSQPSPKANLQPLNAGPPPSDLSNTSALVPTKEEICHFFSGLKVQEAIVNVKLGLGHCCLVKFASEQEACEAFLFNQQSLGPHCVEVCGATEMMWTSALKPKKSPLRETLNHKQKPTALQIKRQFANWLPPKSSKKLRPFDEKKPNQKRKFLPVETLEDPSVNTDPAAQTWLFVRNMPADVQKSQIKSLLCKHKLKYSSIILLLDSNCRSIGEAVVEFKSEKLAALALKLNGQDFLGSKLLLSCINIQQMKNILRRNV</sequence>
<evidence type="ECO:0000313" key="7">
    <source>
        <dbReference type="Proteomes" id="UP000261620"/>
    </source>
</evidence>
<dbReference type="SMART" id="SM00360">
    <property type="entry name" value="RRM"/>
    <property type="match status" value="2"/>
</dbReference>
<keyword evidence="7" id="KW-1185">Reference proteome</keyword>
<name>A0A3Q3VSK6_MOLML</name>
<evidence type="ECO:0000256" key="2">
    <source>
        <dbReference type="ARBA" id="ARBA00022884"/>
    </source>
</evidence>
<feature type="compositionally biased region" description="Polar residues" evidence="4">
    <location>
        <begin position="95"/>
        <end position="112"/>
    </location>
</feature>
<proteinExistence type="predicted"/>
<dbReference type="Pfam" id="PF00076">
    <property type="entry name" value="RRM_1"/>
    <property type="match status" value="1"/>
</dbReference>
<dbReference type="AlphaFoldDB" id="A0A3Q3VSK6"/>
<evidence type="ECO:0000259" key="5">
    <source>
        <dbReference type="PROSITE" id="PS50102"/>
    </source>
</evidence>
<evidence type="ECO:0000256" key="3">
    <source>
        <dbReference type="PROSITE-ProRule" id="PRU00176"/>
    </source>
</evidence>
<dbReference type="InterPro" id="IPR035979">
    <property type="entry name" value="RBD_domain_sf"/>
</dbReference>
<dbReference type="Ensembl" id="ENSMMOT00000004284.1">
    <property type="protein sequence ID" value="ENSMMOP00000004208.1"/>
    <property type="gene ID" value="ENSMMOG00000003372.1"/>
</dbReference>
<feature type="region of interest" description="Disordered" evidence="4">
    <location>
        <begin position="89"/>
        <end position="124"/>
    </location>
</feature>
<dbReference type="InterPro" id="IPR012677">
    <property type="entry name" value="Nucleotide-bd_a/b_plait_sf"/>
</dbReference>
<evidence type="ECO:0000313" key="6">
    <source>
        <dbReference type="Ensembl" id="ENSMMOP00000004208.1"/>
    </source>
</evidence>
<dbReference type="GO" id="GO:0003723">
    <property type="term" value="F:RNA binding"/>
    <property type="evidence" value="ECO:0007669"/>
    <property type="project" value="UniProtKB-UniRule"/>
</dbReference>
<evidence type="ECO:0000256" key="1">
    <source>
        <dbReference type="ARBA" id="ARBA00022737"/>
    </source>
</evidence>
<dbReference type="InterPro" id="IPR050666">
    <property type="entry name" value="ESRP"/>
</dbReference>
<dbReference type="SUPFAM" id="SSF54928">
    <property type="entry name" value="RNA-binding domain, RBD"/>
    <property type="match status" value="2"/>
</dbReference>
<dbReference type="Gene3D" id="3.30.70.330">
    <property type="match status" value="2"/>
</dbReference>